<evidence type="ECO:0008006" key="3">
    <source>
        <dbReference type="Google" id="ProtNLM"/>
    </source>
</evidence>
<dbReference type="EMBL" id="JAAATW010000001">
    <property type="protein sequence ID" value="NBE05916.1"/>
    <property type="molecule type" value="Genomic_DNA"/>
</dbReference>
<name>A0ABW9Y090_9RHOB</name>
<dbReference type="SUPFAM" id="SSF52540">
    <property type="entry name" value="P-loop containing nucleoside triphosphate hydrolases"/>
    <property type="match status" value="1"/>
</dbReference>
<dbReference type="Gene3D" id="3.40.50.300">
    <property type="entry name" value="P-loop containing nucleotide triphosphate hydrolases"/>
    <property type="match status" value="1"/>
</dbReference>
<accession>A0ABW9Y090</accession>
<proteinExistence type="predicted"/>
<protein>
    <recommendedName>
        <fullName evidence="3">Sulfotransferase family protein</fullName>
    </recommendedName>
</protein>
<organism evidence="1 2">
    <name type="scientific">Paragemmobacter ruber</name>
    <dbReference type="NCBI Taxonomy" id="1985673"/>
    <lineage>
        <taxon>Bacteria</taxon>
        <taxon>Pseudomonadati</taxon>
        <taxon>Pseudomonadota</taxon>
        <taxon>Alphaproteobacteria</taxon>
        <taxon>Rhodobacterales</taxon>
        <taxon>Paracoccaceae</taxon>
        <taxon>Paragemmobacter</taxon>
    </lineage>
</organism>
<comment type="caution">
    <text evidence="1">The sequence shown here is derived from an EMBL/GenBank/DDBJ whole genome shotgun (WGS) entry which is preliminary data.</text>
</comment>
<sequence>MTGRGAMGRGGGGRVRTGAKVWVHVGLPKCGSTTVQRYFAAHAEQYRAQGLCYPATGRSTGGYRSHEPMARMAPADLPALVAAIASEAAGCDRILLSCEDFANALPLGNGAALVAELNRVFGADQVRVLAYFRNVHDFVASCYAQFVMGGLFKINAGRFFQGAGDDPAATNLAAFVAAFEALKGFPLYSLRGHADQIARHFPDNAVVLKSIERMDIGEGGLIGDICRTLGVDVLEVPPAQNTRVSNLLLAAAVSARRQVSTEAFRRLRPHLARMVNGPKWAARAGFDRADLHVDAALHARITATVGAERATLAARFATGTDGLAEDRWTPATGQDVLTRAEEAQIRRLIARHAAPAPAPG</sequence>
<gene>
    <name evidence="1" type="ORF">GU920_00030</name>
</gene>
<evidence type="ECO:0000313" key="2">
    <source>
        <dbReference type="Proteomes" id="UP001517376"/>
    </source>
</evidence>
<dbReference type="RefSeq" id="WP_161764729.1">
    <property type="nucleotide sequence ID" value="NZ_JAAATW010000001.1"/>
</dbReference>
<keyword evidence="2" id="KW-1185">Reference proteome</keyword>
<dbReference type="Proteomes" id="UP001517376">
    <property type="component" value="Unassembled WGS sequence"/>
</dbReference>
<dbReference type="InterPro" id="IPR027417">
    <property type="entry name" value="P-loop_NTPase"/>
</dbReference>
<evidence type="ECO:0000313" key="1">
    <source>
        <dbReference type="EMBL" id="NBE05916.1"/>
    </source>
</evidence>
<reference evidence="2" key="1">
    <citation type="submission" date="2020-01" db="EMBL/GenBank/DDBJ databases">
        <title>Sphingomonas sp. strain CSW-10.</title>
        <authorList>
            <person name="Chen W.-M."/>
        </authorList>
    </citation>
    <scope>NUCLEOTIDE SEQUENCE [LARGE SCALE GENOMIC DNA]</scope>
    <source>
        <strain evidence="2">CCP-1</strain>
    </source>
</reference>